<protein>
    <submittedName>
        <fullName evidence="9">ATP-binding cassette domain-containing protein</fullName>
    </submittedName>
</protein>
<dbReference type="PROSITE" id="PS50893">
    <property type="entry name" value="ABC_TRANSPORTER_2"/>
    <property type="match status" value="1"/>
</dbReference>
<dbReference type="SMART" id="SM00382">
    <property type="entry name" value="AAA"/>
    <property type="match status" value="1"/>
</dbReference>
<evidence type="ECO:0000256" key="1">
    <source>
        <dbReference type="ARBA" id="ARBA00004202"/>
    </source>
</evidence>
<dbReference type="InterPro" id="IPR050388">
    <property type="entry name" value="ABC_Ni/Peptide_Import"/>
</dbReference>
<feature type="domain" description="ABC transporter" evidence="8">
    <location>
        <begin position="4"/>
        <end position="248"/>
    </location>
</feature>
<dbReference type="SUPFAM" id="SSF52540">
    <property type="entry name" value="P-loop containing nucleoside triphosphate hydrolases"/>
    <property type="match status" value="2"/>
</dbReference>
<dbReference type="AlphaFoldDB" id="A0A9D2C795"/>
<evidence type="ECO:0000256" key="2">
    <source>
        <dbReference type="ARBA" id="ARBA00005417"/>
    </source>
</evidence>
<dbReference type="EMBL" id="DXDC01000018">
    <property type="protein sequence ID" value="HIY64786.1"/>
    <property type="molecule type" value="Genomic_DNA"/>
</dbReference>
<proteinExistence type="inferred from homology"/>
<comment type="similarity">
    <text evidence="2">Belongs to the ABC transporter superfamily.</text>
</comment>
<dbReference type="PANTHER" id="PTHR43297:SF2">
    <property type="entry name" value="DIPEPTIDE TRANSPORT ATP-BINDING PROTEIN DPPD"/>
    <property type="match status" value="1"/>
</dbReference>
<evidence type="ECO:0000313" key="10">
    <source>
        <dbReference type="Proteomes" id="UP000824005"/>
    </source>
</evidence>
<dbReference type="GO" id="GO:0016887">
    <property type="term" value="F:ATP hydrolysis activity"/>
    <property type="evidence" value="ECO:0007669"/>
    <property type="project" value="InterPro"/>
</dbReference>
<dbReference type="PANTHER" id="PTHR43297">
    <property type="entry name" value="OLIGOPEPTIDE TRANSPORT ATP-BINDING PROTEIN APPD"/>
    <property type="match status" value="1"/>
</dbReference>
<keyword evidence="3" id="KW-0813">Transport</keyword>
<dbReference type="Pfam" id="PF00005">
    <property type="entry name" value="ABC_tran"/>
    <property type="match status" value="2"/>
</dbReference>
<dbReference type="Gene3D" id="3.40.50.300">
    <property type="entry name" value="P-loop containing nucleotide triphosphate hydrolases"/>
    <property type="match status" value="2"/>
</dbReference>
<dbReference type="Proteomes" id="UP000824005">
    <property type="component" value="Unassembled WGS sequence"/>
</dbReference>
<dbReference type="InterPro" id="IPR017871">
    <property type="entry name" value="ABC_transporter-like_CS"/>
</dbReference>
<dbReference type="GO" id="GO:0005524">
    <property type="term" value="F:ATP binding"/>
    <property type="evidence" value="ECO:0007669"/>
    <property type="project" value="UniProtKB-KW"/>
</dbReference>
<dbReference type="InterPro" id="IPR003593">
    <property type="entry name" value="AAA+_ATPase"/>
</dbReference>
<evidence type="ECO:0000256" key="7">
    <source>
        <dbReference type="ARBA" id="ARBA00023136"/>
    </source>
</evidence>
<reference evidence="9" key="2">
    <citation type="submission" date="2021-04" db="EMBL/GenBank/DDBJ databases">
        <authorList>
            <person name="Gilroy R."/>
        </authorList>
    </citation>
    <scope>NUCLEOTIDE SEQUENCE</scope>
    <source>
        <strain evidence="9">ChiGjej1B1-98</strain>
    </source>
</reference>
<keyword evidence="5" id="KW-0547">Nucleotide-binding</keyword>
<evidence type="ECO:0000256" key="5">
    <source>
        <dbReference type="ARBA" id="ARBA00022741"/>
    </source>
</evidence>
<comment type="subcellular location">
    <subcellularLocation>
        <location evidence="1">Cell membrane</location>
        <topology evidence="1">Peripheral membrane protein</topology>
    </subcellularLocation>
</comment>
<evidence type="ECO:0000256" key="3">
    <source>
        <dbReference type="ARBA" id="ARBA00022448"/>
    </source>
</evidence>
<keyword evidence="4" id="KW-1003">Cell membrane</keyword>
<dbReference type="GO" id="GO:0005886">
    <property type="term" value="C:plasma membrane"/>
    <property type="evidence" value="ECO:0007669"/>
    <property type="project" value="UniProtKB-SubCell"/>
</dbReference>
<reference evidence="9" key="1">
    <citation type="journal article" date="2021" name="PeerJ">
        <title>Extensive microbial diversity within the chicken gut microbiome revealed by metagenomics and culture.</title>
        <authorList>
            <person name="Gilroy R."/>
            <person name="Ravi A."/>
            <person name="Getino M."/>
            <person name="Pursley I."/>
            <person name="Horton D.L."/>
            <person name="Alikhan N.F."/>
            <person name="Baker D."/>
            <person name="Gharbi K."/>
            <person name="Hall N."/>
            <person name="Watson M."/>
            <person name="Adriaenssens E.M."/>
            <person name="Foster-Nyarko E."/>
            <person name="Jarju S."/>
            <person name="Secka A."/>
            <person name="Antonio M."/>
            <person name="Oren A."/>
            <person name="Chaudhuri R.R."/>
            <person name="La Ragione R."/>
            <person name="Hildebrand F."/>
            <person name="Pallen M.J."/>
        </authorList>
    </citation>
    <scope>NUCLEOTIDE SEQUENCE</scope>
    <source>
        <strain evidence="9">ChiGjej1B1-98</strain>
    </source>
</reference>
<evidence type="ECO:0000313" key="9">
    <source>
        <dbReference type="EMBL" id="HIY64786.1"/>
    </source>
</evidence>
<accession>A0A9D2C795</accession>
<organism evidence="9 10">
    <name type="scientific">Candidatus Agrococcus pullicola</name>
    <dbReference type="NCBI Taxonomy" id="2838429"/>
    <lineage>
        <taxon>Bacteria</taxon>
        <taxon>Bacillati</taxon>
        <taxon>Actinomycetota</taxon>
        <taxon>Actinomycetes</taxon>
        <taxon>Micrococcales</taxon>
        <taxon>Microbacteriaceae</taxon>
        <taxon>Agrococcus</taxon>
    </lineage>
</organism>
<sequence length="399" mass="43061">MHSLEVTDLRISLGDQEIVRDVTFSVKQGQRVCLLGESGSGKSMTASAILGHLPMNARVEGSILVDGIEVAGIPAPKRPEGARVAMVFQDSAVAQNPLVRIQDQLMEPLRRHRKLSKRDAHSAALELVESVGLPDPEALIRRYSAELSGGQRQRVCIALALACTTGLMVADEPTTALDVVTQSKVLDVLEKYTAGENTPALLFITHDFAVASELCSFAVVMKSGRAIEQGALETLFRSPENPYTRKLIRAAAMATIEPHLERAATLSASADPAKDEATGFFELRDVSKEYLLPRSAPFRPRKTKTALRPVSLSIAAGERVGIVGASGSGKTTMLRLMLALEASNTGEVMCEGRPIFPGPVSSSSRRRETRRSTTCGAVSLTSRWIRWCTRGSRTASTTH</sequence>
<comment type="caution">
    <text evidence="9">The sequence shown here is derived from an EMBL/GenBank/DDBJ whole genome shotgun (WGS) entry which is preliminary data.</text>
</comment>
<dbReference type="InterPro" id="IPR027417">
    <property type="entry name" value="P-loop_NTPase"/>
</dbReference>
<keyword evidence="7" id="KW-0472">Membrane</keyword>
<evidence type="ECO:0000256" key="6">
    <source>
        <dbReference type="ARBA" id="ARBA00022840"/>
    </source>
</evidence>
<dbReference type="InterPro" id="IPR003439">
    <property type="entry name" value="ABC_transporter-like_ATP-bd"/>
</dbReference>
<evidence type="ECO:0000259" key="8">
    <source>
        <dbReference type="PROSITE" id="PS50893"/>
    </source>
</evidence>
<dbReference type="CDD" id="cd03257">
    <property type="entry name" value="ABC_NikE_OppD_transporters"/>
    <property type="match status" value="1"/>
</dbReference>
<keyword evidence="6 9" id="KW-0067">ATP-binding</keyword>
<gene>
    <name evidence="9" type="ORF">H9830_00740</name>
</gene>
<name>A0A9D2C795_9MICO</name>
<dbReference type="PROSITE" id="PS00211">
    <property type="entry name" value="ABC_TRANSPORTER_1"/>
    <property type="match status" value="1"/>
</dbReference>
<evidence type="ECO:0000256" key="4">
    <source>
        <dbReference type="ARBA" id="ARBA00022475"/>
    </source>
</evidence>